<evidence type="ECO:0000256" key="1">
    <source>
        <dbReference type="SAM" id="SignalP"/>
    </source>
</evidence>
<gene>
    <name evidence="5" type="ORF">SAMN02745176_03240</name>
</gene>
<dbReference type="Proteomes" id="UP000184442">
    <property type="component" value="Unassembled WGS sequence"/>
</dbReference>
<dbReference type="AlphaFoldDB" id="A0A1M6IFN4"/>
<dbReference type="STRING" id="1122184.SAMN02745176_03240"/>
<dbReference type="Gene3D" id="3.90.640.20">
    <property type="entry name" value="Heat-shock cognate protein, ATPase"/>
    <property type="match status" value="1"/>
</dbReference>
<reference evidence="5 6" key="1">
    <citation type="submission" date="2016-11" db="EMBL/GenBank/DDBJ databases">
        <authorList>
            <person name="Jaros S."/>
            <person name="Januszkiewicz K."/>
            <person name="Wedrychowicz H."/>
        </authorList>
    </citation>
    <scope>NUCLEOTIDE SEQUENCE [LARGE SCALE GENOMIC DNA]</scope>
    <source>
        <strain evidence="5 6">DSM 19022</strain>
    </source>
</reference>
<keyword evidence="1" id="KW-0732">Signal</keyword>
<feature type="domain" description="Deacetylase PdaC" evidence="4">
    <location>
        <begin position="107"/>
        <end position="202"/>
    </location>
</feature>
<evidence type="ECO:0000259" key="4">
    <source>
        <dbReference type="Pfam" id="PF13739"/>
    </source>
</evidence>
<dbReference type="InterPro" id="IPR025303">
    <property type="entry name" value="PdaC"/>
</dbReference>
<proteinExistence type="predicted"/>
<organism evidence="5 6">
    <name type="scientific">Lutispora thermophila DSM 19022</name>
    <dbReference type="NCBI Taxonomy" id="1122184"/>
    <lineage>
        <taxon>Bacteria</taxon>
        <taxon>Bacillati</taxon>
        <taxon>Bacillota</taxon>
        <taxon>Clostridia</taxon>
        <taxon>Lutisporales</taxon>
        <taxon>Lutisporaceae</taxon>
        <taxon>Lutispora</taxon>
    </lineage>
</organism>
<dbReference type="InterPro" id="IPR037126">
    <property type="entry name" value="PdaC/RsiV-like_sf"/>
</dbReference>
<feature type="chain" id="PRO_5013133277" evidence="1">
    <location>
        <begin position="26"/>
        <end position="313"/>
    </location>
</feature>
<dbReference type="Gene3D" id="3.30.565.40">
    <property type="entry name" value="Fervidobacterium nodosum Rt17-B1 like"/>
    <property type="match status" value="1"/>
</dbReference>
<dbReference type="Pfam" id="PF11738">
    <property type="entry name" value="DUF3298"/>
    <property type="match status" value="1"/>
</dbReference>
<evidence type="ECO:0000259" key="2">
    <source>
        <dbReference type="Pfam" id="PF07833"/>
    </source>
</evidence>
<protein>
    <submittedName>
        <fullName evidence="5">Copper amine oxidase N-terminal domain-containing protein</fullName>
    </submittedName>
</protein>
<feature type="signal peptide" evidence="1">
    <location>
        <begin position="1"/>
        <end position="25"/>
    </location>
</feature>
<dbReference type="InterPro" id="IPR036582">
    <property type="entry name" value="Mao_N_sf"/>
</dbReference>
<dbReference type="SUPFAM" id="SSF55383">
    <property type="entry name" value="Copper amine oxidase, domain N"/>
    <property type="match status" value="1"/>
</dbReference>
<accession>A0A1M6IFN4</accession>
<dbReference type="RefSeq" id="WP_073027546.1">
    <property type="nucleotide sequence ID" value="NZ_FQZS01000031.1"/>
</dbReference>
<keyword evidence="6" id="KW-1185">Reference proteome</keyword>
<evidence type="ECO:0000313" key="6">
    <source>
        <dbReference type="Proteomes" id="UP000184442"/>
    </source>
</evidence>
<dbReference type="InterPro" id="IPR012854">
    <property type="entry name" value="Cu_amine_oxidase-like_N"/>
</dbReference>
<evidence type="ECO:0000313" key="5">
    <source>
        <dbReference type="EMBL" id="SHJ33287.1"/>
    </source>
</evidence>
<name>A0A1M6IFN4_9FIRM</name>
<dbReference type="Pfam" id="PF13739">
    <property type="entry name" value="PdaC"/>
    <property type="match status" value="1"/>
</dbReference>
<feature type="domain" description="Copper amine oxidase-like N-terminal" evidence="2">
    <location>
        <begin position="44"/>
        <end position="92"/>
    </location>
</feature>
<evidence type="ECO:0000259" key="3">
    <source>
        <dbReference type="Pfam" id="PF11738"/>
    </source>
</evidence>
<dbReference type="Pfam" id="PF07833">
    <property type="entry name" value="Cu_amine_oxidN1"/>
    <property type="match status" value="1"/>
</dbReference>
<dbReference type="InterPro" id="IPR021729">
    <property type="entry name" value="DUF3298"/>
</dbReference>
<feature type="domain" description="DUF3298" evidence="3">
    <location>
        <begin position="221"/>
        <end position="295"/>
    </location>
</feature>
<dbReference type="EMBL" id="FQZS01000031">
    <property type="protein sequence ID" value="SHJ33287.1"/>
    <property type="molecule type" value="Genomic_DNA"/>
</dbReference>
<sequence>MKKKSKSVIAAAMTAAILTGGAAYAGGGIKKSIDVVMNGINLVVDGQTIFTDNFIYNDTTYVPIRAVAESLGKEVKWDAQTNTVEIGDKEKDFVEKGDIKVYSKAVKYKDEYTEVNLKIPVIEGMKDSEIMDQLNQEFEKKIMDFKNETENITKEGVEDSKKNGWPLRTGSAYTEYEARINDNKTMSILVKYYNYTGGAHGNNYTETVNLDLVNEKRLLLKELFVDSDAYKQILTDEILKLMNNEKDNLFPEALKDFKASDDMNFYLTDEAIVFYFNPYEIAPYARGVVEYKILYDSLRDVLNDNYAQRFLND</sequence>